<proteinExistence type="predicted"/>
<evidence type="ECO:0000313" key="2">
    <source>
        <dbReference type="Proteomes" id="UP000054717"/>
    </source>
</evidence>
<protein>
    <submittedName>
        <fullName evidence="1">Aspartate racemase</fullName>
    </submittedName>
</protein>
<dbReference type="InterPro" id="IPR001920">
    <property type="entry name" value="Asp/Glu_race"/>
</dbReference>
<dbReference type="STRING" id="326475.AWB66_05745"/>
<dbReference type="InterPro" id="IPR033134">
    <property type="entry name" value="Asp/Glu_racemase_AS_2"/>
</dbReference>
<dbReference type="GO" id="GO:0047661">
    <property type="term" value="F:amino-acid racemase activity"/>
    <property type="evidence" value="ECO:0007669"/>
    <property type="project" value="InterPro"/>
</dbReference>
<dbReference type="EMBL" id="FCNZ02000038">
    <property type="protein sequence ID" value="SAL77988.1"/>
    <property type="molecule type" value="Genomic_DNA"/>
</dbReference>
<organism evidence="1 2">
    <name type="scientific">Caballeronia telluris</name>
    <dbReference type="NCBI Taxonomy" id="326475"/>
    <lineage>
        <taxon>Bacteria</taxon>
        <taxon>Pseudomonadati</taxon>
        <taxon>Pseudomonadota</taxon>
        <taxon>Betaproteobacteria</taxon>
        <taxon>Burkholderiales</taxon>
        <taxon>Burkholderiaceae</taxon>
        <taxon>Caballeronia</taxon>
    </lineage>
</organism>
<reference evidence="1" key="1">
    <citation type="submission" date="2016-01" db="EMBL/GenBank/DDBJ databases">
        <authorList>
            <person name="Peeters Charlotte."/>
        </authorList>
    </citation>
    <scope>NUCLEOTIDE SEQUENCE</scope>
    <source>
        <strain evidence="1">LMG 22936</strain>
    </source>
</reference>
<dbReference type="InterPro" id="IPR015942">
    <property type="entry name" value="Asp/Glu/hydantoin_racemase"/>
</dbReference>
<keyword evidence="2" id="KW-1185">Reference proteome</keyword>
<sequence>MTTRQCQEDIVAAMNGLIAEGVEVIILGCTELPLLFPLTDFTRRNGARVRLIDPTDVLARQCVAYVSAAAAPTASRCSQQPE</sequence>
<dbReference type="AlphaFoldDB" id="A0A158KA45"/>
<dbReference type="Proteomes" id="UP000054717">
    <property type="component" value="Unassembled WGS sequence"/>
</dbReference>
<dbReference type="PROSITE" id="PS00924">
    <property type="entry name" value="ASP_GLU_RACEMASE_2"/>
    <property type="match status" value="1"/>
</dbReference>
<dbReference type="SUPFAM" id="SSF53681">
    <property type="entry name" value="Aspartate/glutamate racemase"/>
    <property type="match status" value="1"/>
</dbReference>
<comment type="caution">
    <text evidence="1">The sequence shown here is derived from an EMBL/GenBank/DDBJ whole genome shotgun (WGS) entry which is preliminary data.</text>
</comment>
<accession>A0A158KA45</accession>
<dbReference type="Gene3D" id="3.40.50.1860">
    <property type="match status" value="1"/>
</dbReference>
<gene>
    <name evidence="1" type="ORF">AWB66_05745</name>
</gene>
<name>A0A158KA45_9BURK</name>
<dbReference type="Pfam" id="PF01177">
    <property type="entry name" value="Asp_Glu_race"/>
    <property type="match status" value="1"/>
</dbReference>
<evidence type="ECO:0000313" key="1">
    <source>
        <dbReference type="EMBL" id="SAL77988.1"/>
    </source>
</evidence>